<keyword evidence="2" id="KW-0812">Transmembrane</keyword>
<dbReference type="Pfam" id="PF01345">
    <property type="entry name" value="DUF11"/>
    <property type="match status" value="1"/>
</dbReference>
<accession>A0ABY5ZZG5</accession>
<feature type="domain" description="DUF11" evidence="3">
    <location>
        <begin position="215"/>
        <end position="342"/>
    </location>
</feature>
<dbReference type="Proteomes" id="UP001058290">
    <property type="component" value="Chromosome"/>
</dbReference>
<evidence type="ECO:0000256" key="1">
    <source>
        <dbReference type="SAM" id="MobiDB-lite"/>
    </source>
</evidence>
<dbReference type="EMBL" id="CP104377">
    <property type="protein sequence ID" value="UXC18152.1"/>
    <property type="molecule type" value="Genomic_DNA"/>
</dbReference>
<reference evidence="5" key="1">
    <citation type="submission" date="2022-09" db="EMBL/GenBank/DDBJ databases">
        <title>Bacterial diversity in gut of crayfish and pufferfish.</title>
        <authorList>
            <person name="Huang Y."/>
        </authorList>
    </citation>
    <scope>NUCLEOTIDE SEQUENCE</scope>
    <source>
        <strain evidence="5">PR12</strain>
    </source>
</reference>
<keyword evidence="6" id="KW-1185">Reference proteome</keyword>
<evidence type="ECO:0000313" key="5">
    <source>
        <dbReference type="EMBL" id="UXC18152.1"/>
    </source>
</evidence>
<dbReference type="InterPro" id="IPR054215">
    <property type="entry name" value="DUF6923"/>
</dbReference>
<gene>
    <name evidence="5" type="ORF">N4T19_21085</name>
</gene>
<dbReference type="Pfam" id="PF21959">
    <property type="entry name" value="DUF6923"/>
    <property type="match status" value="1"/>
</dbReference>
<name>A0ABY5ZZG5_9BURK</name>
<evidence type="ECO:0000256" key="2">
    <source>
        <dbReference type="SAM" id="Phobius"/>
    </source>
</evidence>
<dbReference type="NCBIfam" id="TIGR01451">
    <property type="entry name" value="B_ant_repeat"/>
    <property type="match status" value="1"/>
</dbReference>
<proteinExistence type="predicted"/>
<keyword evidence="2" id="KW-0472">Membrane</keyword>
<dbReference type="InterPro" id="IPR001434">
    <property type="entry name" value="OmcB-like_DUF11"/>
</dbReference>
<dbReference type="InterPro" id="IPR047589">
    <property type="entry name" value="DUF11_rpt"/>
</dbReference>
<evidence type="ECO:0000313" key="6">
    <source>
        <dbReference type="Proteomes" id="UP001058290"/>
    </source>
</evidence>
<keyword evidence="2" id="KW-1133">Transmembrane helix</keyword>
<feature type="transmembrane region" description="Helical" evidence="2">
    <location>
        <begin position="361"/>
        <end position="381"/>
    </location>
</feature>
<sequence length="387" mass="38273">MSTDTNPMVFTGIGGASAVSYNALGYSPTDGQIYAMRTDANGNNLLSVNQSTGAVTVVGAVTGLPASPAYNSGTVGSDGTYYVKPFGNTSVIYAIDTSALTATTITLDTAFTASDIAWVGGASGGLYSVSDAGQLYAIDVGTGAVSAMGTPDGTGGVLGAQFGATNGMFGSANNGSGFYQINLLTGVKTLIAGSPGSGTNDGANCPNAPIRFPADLSITKTNGQTTYVPGTNVVYTITVRNNGPFTAVGAKVTDVLPSGISTANWSCSASAGGSCTASGAGGIDDTINLAVNATATYTLTMAIPASFTGNLVNTATVEADGSSASAVNTNPDPDPSNDTATDTDTPATVPPVAAPTPVPTMTALGLLVLSPLMGLAGLMAMSRRRKV</sequence>
<dbReference type="SUPFAM" id="SSF63829">
    <property type="entry name" value="Calcium-dependent phosphotriesterase"/>
    <property type="match status" value="1"/>
</dbReference>
<organism evidence="5 6">
    <name type="scientific">Comamonas squillarum</name>
    <dbReference type="NCBI Taxonomy" id="2977320"/>
    <lineage>
        <taxon>Bacteria</taxon>
        <taxon>Pseudomonadati</taxon>
        <taxon>Pseudomonadota</taxon>
        <taxon>Betaproteobacteria</taxon>
        <taxon>Burkholderiales</taxon>
        <taxon>Comamonadaceae</taxon>
        <taxon>Comamonas</taxon>
    </lineage>
</organism>
<feature type="compositionally biased region" description="Low complexity" evidence="1">
    <location>
        <begin position="327"/>
        <end position="347"/>
    </location>
</feature>
<evidence type="ECO:0000259" key="3">
    <source>
        <dbReference type="Pfam" id="PF01345"/>
    </source>
</evidence>
<protein>
    <submittedName>
        <fullName evidence="5">DUF11 domain-containing protein</fullName>
    </submittedName>
</protein>
<feature type="domain" description="DUF6923" evidence="4">
    <location>
        <begin position="3"/>
        <end position="207"/>
    </location>
</feature>
<evidence type="ECO:0000259" key="4">
    <source>
        <dbReference type="Pfam" id="PF21959"/>
    </source>
</evidence>
<feature type="region of interest" description="Disordered" evidence="1">
    <location>
        <begin position="322"/>
        <end position="354"/>
    </location>
</feature>